<comment type="pathway">
    <text evidence="5">Purine metabolism; AMP biosynthesis via salvage pathway; AMP from ADP: step 1/1.</text>
</comment>
<keyword evidence="1 5" id="KW-0808">Transferase</keyword>
<keyword evidence="4 5" id="KW-0418">Kinase</keyword>
<name>A0A934KP70_9BACT</name>
<feature type="binding site" evidence="5">
    <location>
        <position position="133"/>
    </location>
    <ligand>
        <name>AMP</name>
        <dbReference type="ChEBI" id="CHEBI:456215"/>
    </ligand>
</feature>
<sequence length="201" mass="22038">MITIIFGPPGSGKGTQAAIISERFNLPHISTGQMLRDEVAADSELGREVAPIMKTGGLISDETMVRVIENRLGQPDAIPGVLLDGFPRTVPQASELDEMLERTGREIGVVLFFDVPEAELSKRIAHRAEVDHRADDTPEAFLHRMREYEAKTAPVVGYYEGRGTRLEYVNGNAPIEAVTESILTIFGPQQKVNQRAQGEVA</sequence>
<proteinExistence type="inferred from homology"/>
<keyword evidence="3 5" id="KW-0547">Nucleotide-binding</keyword>
<evidence type="ECO:0000256" key="4">
    <source>
        <dbReference type="ARBA" id="ARBA00022777"/>
    </source>
</evidence>
<dbReference type="InterPro" id="IPR033690">
    <property type="entry name" value="Adenylat_kinase_CS"/>
</dbReference>
<dbReference type="Proteomes" id="UP000614410">
    <property type="component" value="Unassembled WGS sequence"/>
</dbReference>
<comment type="caution">
    <text evidence="8">The sequence shown here is derived from an EMBL/GenBank/DDBJ whole genome shotgun (WGS) entry which is preliminary data.</text>
</comment>
<reference evidence="8 9" key="1">
    <citation type="submission" date="2020-10" db="EMBL/GenBank/DDBJ databases">
        <title>Ca. Dormibacterota MAGs.</title>
        <authorList>
            <person name="Montgomery K."/>
        </authorList>
    </citation>
    <scope>NUCLEOTIDE SEQUENCE [LARGE SCALE GENOMIC DNA]</scope>
    <source>
        <strain evidence="8">Mitchell_Peninsula_5</strain>
    </source>
</reference>
<evidence type="ECO:0000256" key="5">
    <source>
        <dbReference type="HAMAP-Rule" id="MF_00235"/>
    </source>
</evidence>
<evidence type="ECO:0000313" key="8">
    <source>
        <dbReference type="EMBL" id="MBJ7609994.1"/>
    </source>
</evidence>
<feature type="binding site" evidence="5">
    <location>
        <position position="31"/>
    </location>
    <ligand>
        <name>AMP</name>
        <dbReference type="ChEBI" id="CHEBI:456215"/>
    </ligand>
</feature>
<feature type="binding site" evidence="5">
    <location>
        <position position="173"/>
    </location>
    <ligand>
        <name>ATP</name>
        <dbReference type="ChEBI" id="CHEBI:30616"/>
    </ligand>
</feature>
<dbReference type="NCBIfam" id="NF001381">
    <property type="entry name" value="PRK00279.1-3"/>
    <property type="match status" value="1"/>
</dbReference>
<comment type="caution">
    <text evidence="5">Lacks conserved residue(s) required for the propagation of feature annotation.</text>
</comment>
<feature type="binding site" evidence="5">
    <location>
        <begin position="57"/>
        <end position="59"/>
    </location>
    <ligand>
        <name>AMP</name>
        <dbReference type="ChEBI" id="CHEBI:456215"/>
    </ligand>
</feature>
<dbReference type="NCBIfam" id="NF011100">
    <property type="entry name" value="PRK14527.1"/>
    <property type="match status" value="1"/>
</dbReference>
<accession>A0A934KP70</accession>
<evidence type="ECO:0000313" key="9">
    <source>
        <dbReference type="Proteomes" id="UP000614410"/>
    </source>
</evidence>
<dbReference type="Pfam" id="PF00406">
    <property type="entry name" value="ADK"/>
    <property type="match status" value="1"/>
</dbReference>
<feature type="binding site" evidence="5">
    <location>
        <begin position="85"/>
        <end position="88"/>
    </location>
    <ligand>
        <name>AMP</name>
        <dbReference type="ChEBI" id="CHEBI:456215"/>
    </ligand>
</feature>
<dbReference type="InterPro" id="IPR000850">
    <property type="entry name" value="Adenylat/UMP-CMP_kin"/>
</dbReference>
<dbReference type="Gene3D" id="3.40.50.300">
    <property type="entry name" value="P-loop containing nucleotide triphosphate hydrolases"/>
    <property type="match status" value="1"/>
</dbReference>
<dbReference type="GO" id="GO:0004017">
    <property type="term" value="F:AMP kinase activity"/>
    <property type="evidence" value="ECO:0007669"/>
    <property type="project" value="UniProtKB-UniRule"/>
</dbReference>
<feature type="binding site" evidence="5">
    <location>
        <position position="127"/>
    </location>
    <ligand>
        <name>ATP</name>
        <dbReference type="ChEBI" id="CHEBI:30616"/>
    </ligand>
</feature>
<dbReference type="GO" id="GO:0005524">
    <property type="term" value="F:ATP binding"/>
    <property type="evidence" value="ECO:0007669"/>
    <property type="project" value="UniProtKB-UniRule"/>
</dbReference>
<keyword evidence="5 7" id="KW-0067">ATP-binding</keyword>
<comment type="similarity">
    <text evidence="5 6">Belongs to the adenylate kinase family.</text>
</comment>
<evidence type="ECO:0000256" key="7">
    <source>
        <dbReference type="RuleBase" id="RU003331"/>
    </source>
</evidence>
<evidence type="ECO:0000256" key="6">
    <source>
        <dbReference type="RuleBase" id="RU003330"/>
    </source>
</evidence>
<comment type="subunit">
    <text evidence="5 7">Monomer.</text>
</comment>
<feature type="binding site" evidence="5">
    <location>
        <position position="36"/>
    </location>
    <ligand>
        <name>AMP</name>
        <dbReference type="ChEBI" id="CHEBI:456215"/>
    </ligand>
</feature>
<dbReference type="GO" id="GO:0005737">
    <property type="term" value="C:cytoplasm"/>
    <property type="evidence" value="ECO:0007669"/>
    <property type="project" value="UniProtKB-SubCell"/>
</dbReference>
<evidence type="ECO:0000256" key="2">
    <source>
        <dbReference type="ARBA" id="ARBA00022727"/>
    </source>
</evidence>
<evidence type="ECO:0000256" key="3">
    <source>
        <dbReference type="ARBA" id="ARBA00022741"/>
    </source>
</evidence>
<feature type="binding site" evidence="5">
    <location>
        <begin position="10"/>
        <end position="15"/>
    </location>
    <ligand>
        <name>ATP</name>
        <dbReference type="ChEBI" id="CHEBI:30616"/>
    </ligand>
</feature>
<comment type="subcellular location">
    <subcellularLocation>
        <location evidence="5 7">Cytoplasm</location>
    </subcellularLocation>
</comment>
<keyword evidence="2 5" id="KW-0545">Nucleotide biosynthesis</keyword>
<dbReference type="PANTHER" id="PTHR23359">
    <property type="entry name" value="NUCLEOTIDE KINASE"/>
    <property type="match status" value="1"/>
</dbReference>
<comment type="domain">
    <text evidence="5">Consists of three domains, a large central CORE domain and two small peripheral domains, NMPbind and LID, which undergo movements during catalysis. The LID domain closes over the site of phosphoryl transfer upon ATP binding. Assembling and dissambling the active center during each catalytic cycle provides an effective means to prevent ATP hydrolysis.</text>
</comment>
<evidence type="ECO:0000256" key="1">
    <source>
        <dbReference type="ARBA" id="ARBA00022679"/>
    </source>
</evidence>
<organism evidence="8 9">
    <name type="scientific">Candidatus Amunia macphersoniae</name>
    <dbReference type="NCBI Taxonomy" id="3127014"/>
    <lineage>
        <taxon>Bacteria</taxon>
        <taxon>Bacillati</taxon>
        <taxon>Candidatus Dormiibacterota</taxon>
        <taxon>Candidatus Dormibacteria</taxon>
        <taxon>Candidatus Aeolococcales</taxon>
        <taxon>Candidatus Aeolococcaceae</taxon>
        <taxon>Candidatus Amunia</taxon>
    </lineage>
</organism>
<dbReference type="GO" id="GO:0044209">
    <property type="term" value="P:AMP salvage"/>
    <property type="evidence" value="ECO:0007669"/>
    <property type="project" value="UniProtKB-UniRule"/>
</dbReference>
<dbReference type="HAMAP" id="MF_00235">
    <property type="entry name" value="Adenylate_kinase_Adk"/>
    <property type="match status" value="1"/>
</dbReference>
<feature type="region of interest" description="NMP" evidence="5">
    <location>
        <begin position="30"/>
        <end position="59"/>
    </location>
</feature>
<dbReference type="EC" id="2.7.4.3" evidence="5 7"/>
<dbReference type="PRINTS" id="PR00094">
    <property type="entry name" value="ADENYLTKNASE"/>
</dbReference>
<feature type="binding site" evidence="5">
    <location>
        <position position="144"/>
    </location>
    <ligand>
        <name>AMP</name>
        <dbReference type="ChEBI" id="CHEBI:456215"/>
    </ligand>
</feature>
<keyword evidence="5" id="KW-0963">Cytoplasm</keyword>
<dbReference type="AlphaFoldDB" id="A0A934KP70"/>
<dbReference type="CDD" id="cd01428">
    <property type="entry name" value="ADK"/>
    <property type="match status" value="1"/>
</dbReference>
<comment type="function">
    <text evidence="5">Catalyzes the reversible transfer of the terminal phosphate group between ATP and AMP. Plays an important role in cellular energy homeostasis and in adenine nucleotide metabolism.</text>
</comment>
<protein>
    <recommendedName>
        <fullName evidence="5 7">Adenylate kinase</fullName>
        <shortName evidence="5">AK</shortName>
        <ecNumber evidence="5 7">2.7.4.3</ecNumber>
    </recommendedName>
    <alternativeName>
        <fullName evidence="5">ATP-AMP transphosphorylase</fullName>
    </alternativeName>
    <alternativeName>
        <fullName evidence="5">ATP:AMP phosphotransferase</fullName>
    </alternativeName>
    <alternativeName>
        <fullName evidence="5">Adenylate monophosphate kinase</fullName>
    </alternativeName>
</protein>
<dbReference type="PROSITE" id="PS00113">
    <property type="entry name" value="ADENYLATE_KINASE"/>
    <property type="match status" value="1"/>
</dbReference>
<comment type="catalytic activity">
    <reaction evidence="5 7">
        <text>AMP + ATP = 2 ADP</text>
        <dbReference type="Rhea" id="RHEA:12973"/>
        <dbReference type="ChEBI" id="CHEBI:30616"/>
        <dbReference type="ChEBI" id="CHEBI:456215"/>
        <dbReference type="ChEBI" id="CHEBI:456216"/>
        <dbReference type="EC" id="2.7.4.3"/>
    </reaction>
</comment>
<dbReference type="EMBL" id="JAEKNN010000054">
    <property type="protein sequence ID" value="MBJ7609994.1"/>
    <property type="molecule type" value="Genomic_DNA"/>
</dbReference>
<gene>
    <name evidence="5" type="primary">adk</name>
    <name evidence="8" type="ORF">JF887_11285</name>
</gene>
<feature type="binding site" evidence="5">
    <location>
        <position position="92"/>
    </location>
    <ligand>
        <name>AMP</name>
        <dbReference type="ChEBI" id="CHEBI:456215"/>
    </ligand>
</feature>
<dbReference type="SUPFAM" id="SSF52540">
    <property type="entry name" value="P-loop containing nucleoside triphosphate hydrolases"/>
    <property type="match status" value="1"/>
</dbReference>
<dbReference type="NCBIfam" id="NF011105">
    <property type="entry name" value="PRK14532.1"/>
    <property type="match status" value="1"/>
</dbReference>
<dbReference type="InterPro" id="IPR027417">
    <property type="entry name" value="P-loop_NTPase"/>
</dbReference>